<name>A0A2R8BXX4_9RHOB</name>
<dbReference type="Pfam" id="PF13649">
    <property type="entry name" value="Methyltransf_25"/>
    <property type="match status" value="1"/>
</dbReference>
<accession>A0A2R8BXX4</accession>
<dbReference type="PANTHER" id="PTHR43861">
    <property type="entry name" value="TRANS-ACONITATE 2-METHYLTRANSFERASE-RELATED"/>
    <property type="match status" value="1"/>
</dbReference>
<dbReference type="EC" id="2.1.1.315" evidence="3"/>
<sequence>MLQSSRFWNRHGASYSRRSAPDDEAYRRTLALTQDYLPTGAGVPELGCGTGTTAIHHAPHAVHITTGDVSVGMLQIARDRAANAGAKNVSFVEAEAAAYNAAGRQFDAVLALSLLHLMPDWRGMVHRIHGMMKLGGVFVSSTVILGSSPPVLLAAVSPLGRKLGVLPALAAFKAHQLRAEIHDAGFTLEEDWKPKKDPALFLIARSPASRRKTQNAPAVLGPGRLMPRRAKSQPRSSTIWTRCGILLTMPRIEGVSSSSRVRCILFSPRPTRIWRWTLGRRMGEPTCLTTIVLAMVYASSATWVEASGCSSRLGRMSATFLPRRWATERGLA</sequence>
<dbReference type="InterPro" id="IPR029063">
    <property type="entry name" value="SAM-dependent_MTases_sf"/>
</dbReference>
<protein>
    <submittedName>
        <fullName evidence="3">27-O-demethylrifamycin SV methyltransferase</fullName>
        <ecNumber evidence="3">2.1.1.315</ecNumber>
    </submittedName>
</protein>
<evidence type="ECO:0000313" key="3">
    <source>
        <dbReference type="EMBL" id="SPJ25005.1"/>
    </source>
</evidence>
<evidence type="ECO:0000313" key="4">
    <source>
        <dbReference type="Proteomes" id="UP000244912"/>
    </source>
</evidence>
<dbReference type="Gene3D" id="3.40.50.150">
    <property type="entry name" value="Vaccinia Virus protein VP39"/>
    <property type="match status" value="1"/>
</dbReference>
<dbReference type="CDD" id="cd02440">
    <property type="entry name" value="AdoMet_MTases"/>
    <property type="match status" value="1"/>
</dbReference>
<dbReference type="AlphaFoldDB" id="A0A2R8BXX4"/>
<keyword evidence="3" id="KW-0489">Methyltransferase</keyword>
<dbReference type="SUPFAM" id="SSF53335">
    <property type="entry name" value="S-adenosyl-L-methionine-dependent methyltransferases"/>
    <property type="match status" value="1"/>
</dbReference>
<gene>
    <name evidence="3" type="ORF">PAA8504_02848</name>
</gene>
<dbReference type="Proteomes" id="UP000244912">
    <property type="component" value="Unassembled WGS sequence"/>
</dbReference>
<keyword evidence="1 3" id="KW-0808">Transferase</keyword>
<proteinExistence type="predicted"/>
<organism evidence="3 4">
    <name type="scientific">Palleronia abyssalis</name>
    <dbReference type="NCBI Taxonomy" id="1501240"/>
    <lineage>
        <taxon>Bacteria</taxon>
        <taxon>Pseudomonadati</taxon>
        <taxon>Pseudomonadota</taxon>
        <taxon>Alphaproteobacteria</taxon>
        <taxon>Rhodobacterales</taxon>
        <taxon>Roseobacteraceae</taxon>
        <taxon>Palleronia</taxon>
    </lineage>
</organism>
<dbReference type="EMBL" id="ONZF01000006">
    <property type="protein sequence ID" value="SPJ25005.1"/>
    <property type="molecule type" value="Genomic_DNA"/>
</dbReference>
<keyword evidence="4" id="KW-1185">Reference proteome</keyword>
<dbReference type="InterPro" id="IPR041698">
    <property type="entry name" value="Methyltransf_25"/>
</dbReference>
<dbReference type="GO" id="GO:0032259">
    <property type="term" value="P:methylation"/>
    <property type="evidence" value="ECO:0007669"/>
    <property type="project" value="UniProtKB-KW"/>
</dbReference>
<evidence type="ECO:0000256" key="1">
    <source>
        <dbReference type="ARBA" id="ARBA00022679"/>
    </source>
</evidence>
<dbReference type="GO" id="GO:0008168">
    <property type="term" value="F:methyltransferase activity"/>
    <property type="evidence" value="ECO:0007669"/>
    <property type="project" value="UniProtKB-KW"/>
</dbReference>
<evidence type="ECO:0000259" key="2">
    <source>
        <dbReference type="Pfam" id="PF13649"/>
    </source>
</evidence>
<feature type="domain" description="Methyltransferase" evidence="2">
    <location>
        <begin position="45"/>
        <end position="136"/>
    </location>
</feature>
<reference evidence="3 4" key="1">
    <citation type="submission" date="2018-03" db="EMBL/GenBank/DDBJ databases">
        <authorList>
            <person name="Keele B.F."/>
        </authorList>
    </citation>
    <scope>NUCLEOTIDE SEQUENCE [LARGE SCALE GENOMIC DNA]</scope>
    <source>
        <strain evidence="3 4">CECT 8504</strain>
    </source>
</reference>